<feature type="transmembrane region" description="Helical" evidence="1">
    <location>
        <begin position="6"/>
        <end position="22"/>
    </location>
</feature>
<dbReference type="EMBL" id="ACVI01000046">
    <property type="protein sequence ID" value="EET86713.1"/>
    <property type="molecule type" value="Genomic_DNA"/>
</dbReference>
<protein>
    <submittedName>
        <fullName evidence="2">Ethanolamine utilisation protein EutH</fullName>
    </submittedName>
</protein>
<feature type="transmembrane region" description="Helical" evidence="1">
    <location>
        <begin position="302"/>
        <end position="326"/>
    </location>
</feature>
<reference evidence="2 3" key="1">
    <citation type="submission" date="2009-06" db="EMBL/GenBank/DDBJ databases">
        <title>The draft genome of Clostridium carboxidivorans P7.</title>
        <authorList>
            <consortium name="US DOE Joint Genome Institute (JGI-PGF)"/>
            <person name="Lucas S."/>
            <person name="Copeland A."/>
            <person name="Lapidus A."/>
            <person name="Glavina del Rio T."/>
            <person name="Tice H."/>
            <person name="Bruce D."/>
            <person name="Goodwin L."/>
            <person name="Pitluck S."/>
            <person name="Larimer F."/>
            <person name="Land M.L."/>
            <person name="Hauser L."/>
            <person name="Hemme C.L."/>
        </authorList>
    </citation>
    <scope>NUCLEOTIDE SEQUENCE [LARGE SCALE GENOMIC DNA]</scope>
    <source>
        <strain evidence="2 3">P7</strain>
    </source>
</reference>
<organism evidence="2 3">
    <name type="scientific">Clostridium carboxidivorans P7</name>
    <dbReference type="NCBI Taxonomy" id="536227"/>
    <lineage>
        <taxon>Bacteria</taxon>
        <taxon>Bacillati</taxon>
        <taxon>Bacillota</taxon>
        <taxon>Clostridia</taxon>
        <taxon>Eubacteriales</taxon>
        <taxon>Clostridiaceae</taxon>
        <taxon>Clostridium</taxon>
    </lineage>
</organism>
<dbReference type="Proteomes" id="UP000004198">
    <property type="component" value="Unassembled WGS sequence"/>
</dbReference>
<dbReference type="STRING" id="536227.Ccar_05120"/>
<keyword evidence="1" id="KW-1133">Transmembrane helix</keyword>
<dbReference type="Pfam" id="PF04346">
    <property type="entry name" value="EutH"/>
    <property type="match status" value="1"/>
</dbReference>
<dbReference type="OrthoDB" id="9778282at2"/>
<feature type="transmembrane region" description="Helical" evidence="1">
    <location>
        <begin position="136"/>
        <end position="157"/>
    </location>
</feature>
<feature type="transmembrane region" description="Helical" evidence="1">
    <location>
        <begin position="197"/>
        <end position="220"/>
    </location>
</feature>
<dbReference type="InterPro" id="IPR007441">
    <property type="entry name" value="EutH"/>
</dbReference>
<keyword evidence="1" id="KW-0472">Membrane</keyword>
<dbReference type="eggNOG" id="COG3192">
    <property type="taxonomic scope" value="Bacteria"/>
</dbReference>
<name>C6PVL6_9CLOT</name>
<dbReference type="AlphaFoldDB" id="C6PVL6"/>
<feature type="transmembrane region" description="Helical" evidence="1">
    <location>
        <begin position="332"/>
        <end position="352"/>
    </location>
</feature>
<comment type="caution">
    <text evidence="2">The sequence shown here is derived from an EMBL/GenBank/DDBJ whole genome shotgun (WGS) entry which is preliminary data.</text>
</comment>
<proteinExistence type="predicted"/>
<dbReference type="PIRSF" id="PIRSF019466">
    <property type="entry name" value="EutH"/>
    <property type="match status" value="1"/>
</dbReference>
<keyword evidence="1" id="KW-0812">Transmembrane</keyword>
<feature type="transmembrane region" description="Helical" evidence="1">
    <location>
        <begin position="163"/>
        <end position="185"/>
    </location>
</feature>
<dbReference type="PANTHER" id="PTHR40089">
    <property type="entry name" value="ETHANOLAMINE UTILIZATION PROTEIN EUTH"/>
    <property type="match status" value="1"/>
</dbReference>
<dbReference type="GO" id="GO:0005886">
    <property type="term" value="C:plasma membrane"/>
    <property type="evidence" value="ECO:0007669"/>
    <property type="project" value="TreeGrafter"/>
</dbReference>
<gene>
    <name evidence="2" type="ORF">CcarbDRAFT_2833</name>
</gene>
<dbReference type="PATRIC" id="fig|536227.13.peg.1081"/>
<dbReference type="NCBIfam" id="NF011667">
    <property type="entry name" value="PRK15086.1-3"/>
    <property type="match status" value="1"/>
</dbReference>
<evidence type="ECO:0000313" key="2">
    <source>
        <dbReference type="EMBL" id="EET86713.1"/>
    </source>
</evidence>
<dbReference type="GO" id="GO:0034228">
    <property type="term" value="F:ethanolamine transmembrane transporter activity"/>
    <property type="evidence" value="ECO:0007669"/>
    <property type="project" value="InterPro"/>
</dbReference>
<feature type="transmembrane region" description="Helical" evidence="1">
    <location>
        <begin position="240"/>
        <end position="258"/>
    </location>
</feature>
<dbReference type="KEGG" id="cck:Ccar_05120"/>
<dbReference type="PANTHER" id="PTHR40089:SF1">
    <property type="entry name" value="ETHANOLAMINE PERMEASE EUTH-RELATED"/>
    <property type="match status" value="1"/>
</dbReference>
<dbReference type="RefSeq" id="WP_007061718.1">
    <property type="nucleotide sequence ID" value="NZ_ACVI01000046.1"/>
</dbReference>
<sequence>MSNIILYIIGTFFVLGGIDYILGNKFKLGGKFEEGIKSMGVLALSVIGIYSLTPIISNGLGAVIIPLFKMLHLDPSIFAGSLLTTEMGGYVVAKNLALNTNIGLFSGVILASSLGTTISFTIPIGMGMIDKKDEKYFSMGIMAGMMTIPVACIVGGICEGLGFKDLALSILPVVVFSLIIGIAILKVPSTLMKIFNVFGKSIISISIIGLIIQGIGVIFHVQVVSGLVSFSEGLNLLGKMTIVLGGSYPMLFAINYFFRKYFDKLGEKIGINGASVTGLIGNLANNLLVFCTFKDMDAKGKVLCTAYGVSGAFMFGGQFGFVSGVAPRMVQAFVLSKLVGGICSVPVAIWIYNREVNSKAKSSKNAA</sequence>
<evidence type="ECO:0000313" key="3">
    <source>
        <dbReference type="Proteomes" id="UP000004198"/>
    </source>
</evidence>
<accession>C6PVL6</accession>
<keyword evidence="3" id="KW-1185">Reference proteome</keyword>
<evidence type="ECO:0000256" key="1">
    <source>
        <dbReference type="SAM" id="Phobius"/>
    </source>
</evidence>
<feature type="transmembrane region" description="Helical" evidence="1">
    <location>
        <begin position="42"/>
        <end position="68"/>
    </location>
</feature>
<feature type="transmembrane region" description="Helical" evidence="1">
    <location>
        <begin position="102"/>
        <end position="124"/>
    </location>
</feature>